<evidence type="ECO:0000313" key="2">
    <source>
        <dbReference type="Proteomes" id="UP000023795"/>
    </source>
</evidence>
<comment type="caution">
    <text evidence="1">The sequence shown here is derived from an EMBL/GenBank/DDBJ whole genome shotgun (WGS) entry which is preliminary data.</text>
</comment>
<organism evidence="1 2">
    <name type="scientific">Moraxella macacae 0408225</name>
    <dbReference type="NCBI Taxonomy" id="1230338"/>
    <lineage>
        <taxon>Bacteria</taxon>
        <taxon>Pseudomonadati</taxon>
        <taxon>Pseudomonadota</taxon>
        <taxon>Gammaproteobacteria</taxon>
        <taxon>Moraxellales</taxon>
        <taxon>Moraxellaceae</taxon>
        <taxon>Moraxella</taxon>
    </lineage>
</organism>
<dbReference type="EMBL" id="ANIN01000001">
    <property type="protein sequence ID" value="ELA08758.1"/>
    <property type="molecule type" value="Genomic_DNA"/>
</dbReference>
<dbReference type="STRING" id="1230338.MOMA_00050"/>
<protein>
    <submittedName>
        <fullName evidence="1">Uncharacterized protein</fullName>
    </submittedName>
</protein>
<keyword evidence="2" id="KW-1185">Reference proteome</keyword>
<name>L2F8G4_9GAMM</name>
<sequence length="124" mass="14014">MPLPTLPLPKIKTNITEANITKANNIKRLTTAKVRSQLAKINFTTDHAKIYKANAIAHLLTYERSVANGSEIDLSALFAVYCHLAWLSDHVHLIHDKRVPPPQRIFLADALAFIFNTYEKIHTD</sequence>
<gene>
    <name evidence="1" type="ORF">MOMA_00050</name>
</gene>
<dbReference type="RefSeq" id="WP_009501129.1">
    <property type="nucleotide sequence ID" value="NZ_ANIN01000001.1"/>
</dbReference>
<evidence type="ECO:0000313" key="1">
    <source>
        <dbReference type="EMBL" id="ELA08758.1"/>
    </source>
</evidence>
<dbReference type="Proteomes" id="UP000023795">
    <property type="component" value="Unassembled WGS sequence"/>
</dbReference>
<dbReference type="PATRIC" id="fig|1230338.3.peg.5"/>
<dbReference type="AlphaFoldDB" id="L2F8G4"/>
<reference evidence="1 2" key="1">
    <citation type="journal article" date="2013" name="Genome Announc.">
        <title>Genome Sequence of Moraxella macacae 0408225, a Novel Bacterial Species Isolated from a Cynomolgus Macaque with Epistaxis.</title>
        <authorList>
            <person name="Ladner J.T."/>
            <person name="Whitehouse C.A."/>
            <person name="Koroleva G.I."/>
            <person name="Palacios G.F."/>
        </authorList>
    </citation>
    <scope>NUCLEOTIDE SEQUENCE [LARGE SCALE GENOMIC DNA]</scope>
    <source>
        <strain evidence="1 2">0408225</strain>
    </source>
</reference>
<proteinExistence type="predicted"/>
<accession>L2F8G4</accession>